<dbReference type="SUPFAM" id="SSF88946">
    <property type="entry name" value="Sigma2 domain of RNA polymerase sigma factors"/>
    <property type="match status" value="1"/>
</dbReference>
<dbReference type="Gene3D" id="1.10.10.1320">
    <property type="entry name" value="Anti-sigma factor, zinc-finger domain"/>
    <property type="match status" value="1"/>
</dbReference>
<feature type="domain" description="RNA polymerase sigma-70 region 2" evidence="7">
    <location>
        <begin position="34"/>
        <end position="100"/>
    </location>
</feature>
<dbReference type="InterPro" id="IPR014284">
    <property type="entry name" value="RNA_pol_sigma-70_dom"/>
</dbReference>
<dbReference type="InterPro" id="IPR013325">
    <property type="entry name" value="RNA_pol_sigma_r2"/>
</dbReference>
<dbReference type="Proteomes" id="UP000766570">
    <property type="component" value="Unassembled WGS sequence"/>
</dbReference>
<reference evidence="9 10" key="1">
    <citation type="submission" date="2021-03" db="EMBL/GenBank/DDBJ databases">
        <title>Sequencing the genomes of 1000 actinobacteria strains.</title>
        <authorList>
            <person name="Klenk H.-P."/>
        </authorList>
    </citation>
    <scope>NUCLEOTIDE SEQUENCE [LARGE SCALE GENOMIC DNA]</scope>
    <source>
        <strain evidence="9 10">DSM 15454</strain>
    </source>
</reference>
<keyword evidence="6" id="KW-0812">Transmembrane</keyword>
<name>A0ABS4WCI5_9MICC</name>
<dbReference type="Gene3D" id="1.10.10.10">
    <property type="entry name" value="Winged helix-like DNA-binding domain superfamily/Winged helix DNA-binding domain"/>
    <property type="match status" value="1"/>
</dbReference>
<dbReference type="Gene3D" id="1.10.1740.10">
    <property type="match status" value="1"/>
</dbReference>
<keyword evidence="4" id="KW-0238">DNA-binding</keyword>
<organism evidence="9 10">
    <name type="scientific">Paeniglutamicibacter psychrophenolicus</name>
    <dbReference type="NCBI Taxonomy" id="257454"/>
    <lineage>
        <taxon>Bacteria</taxon>
        <taxon>Bacillati</taxon>
        <taxon>Actinomycetota</taxon>
        <taxon>Actinomycetes</taxon>
        <taxon>Micrococcales</taxon>
        <taxon>Micrococcaceae</taxon>
        <taxon>Paeniglutamicibacter</taxon>
    </lineage>
</organism>
<dbReference type="PANTHER" id="PTHR43133">
    <property type="entry name" value="RNA POLYMERASE ECF-TYPE SIGMA FACTO"/>
    <property type="match status" value="1"/>
</dbReference>
<protein>
    <submittedName>
        <fullName evidence="9">RNA polymerase sigma factor (Sigma-70 family)</fullName>
    </submittedName>
</protein>
<dbReference type="RefSeq" id="WP_209907036.1">
    <property type="nucleotide sequence ID" value="NZ_BAAAMI010000011.1"/>
</dbReference>
<dbReference type="SUPFAM" id="SSF88659">
    <property type="entry name" value="Sigma3 and sigma4 domains of RNA polymerase sigma factors"/>
    <property type="match status" value="1"/>
</dbReference>
<evidence type="ECO:0000256" key="1">
    <source>
        <dbReference type="ARBA" id="ARBA00010641"/>
    </source>
</evidence>
<dbReference type="EMBL" id="JAGIOE010000001">
    <property type="protein sequence ID" value="MBP2373919.1"/>
    <property type="molecule type" value="Genomic_DNA"/>
</dbReference>
<dbReference type="InterPro" id="IPR041916">
    <property type="entry name" value="Anti_sigma_zinc_sf"/>
</dbReference>
<keyword evidence="2" id="KW-0805">Transcription regulation</keyword>
<evidence type="ECO:0000259" key="8">
    <source>
        <dbReference type="Pfam" id="PF13490"/>
    </source>
</evidence>
<feature type="domain" description="Putative zinc-finger" evidence="8">
    <location>
        <begin position="198"/>
        <end position="231"/>
    </location>
</feature>
<dbReference type="InterPro" id="IPR039425">
    <property type="entry name" value="RNA_pol_sigma-70-like"/>
</dbReference>
<keyword evidence="3" id="KW-0731">Sigma factor</keyword>
<evidence type="ECO:0000259" key="7">
    <source>
        <dbReference type="Pfam" id="PF04542"/>
    </source>
</evidence>
<comment type="similarity">
    <text evidence="1">Belongs to the sigma-70 factor family. ECF subfamily.</text>
</comment>
<comment type="caution">
    <text evidence="9">The sequence shown here is derived from an EMBL/GenBank/DDBJ whole genome shotgun (WGS) entry which is preliminary data.</text>
</comment>
<accession>A0ABS4WCI5</accession>
<gene>
    <name evidence="9" type="ORF">JOF46_001831</name>
</gene>
<sequence>MNTSPGPSKEPIEPGDSELIVQVRAGSVRAQELLYARHHDAALRVAYRHSNSSYEAEDLAAEGFEKVFAVLRTDKGPDAFFRAYLCTTVSRLAFAYNNKEKRQALTDEFTTFDTGDDYSDPVMNQFESGIVGGAFSSLPERWQAVLWYTEIDGLKPSRIAPLLGLSPNGVSVLAVRAREGLRQAYLQGHVGASVGDGCHGYSGQLGAYARGGLSARNEAKVEEHLNECSKCTAILVQVNDVGASMRGVIAPLFLGGITALGIPAAISSATAGGSGAGSAAGSVSAATGTVAAGTGSASSGATFWAVLGSTIGANAVAIAATAVAMAAVVAGVAFGVNETGDRGKAAVGDDGGATHRATR</sequence>
<evidence type="ECO:0000313" key="9">
    <source>
        <dbReference type="EMBL" id="MBP2373919.1"/>
    </source>
</evidence>
<keyword evidence="5" id="KW-0804">Transcription</keyword>
<proteinExistence type="inferred from homology"/>
<dbReference type="Pfam" id="PF13490">
    <property type="entry name" value="zf-HC2"/>
    <property type="match status" value="1"/>
</dbReference>
<evidence type="ECO:0000313" key="10">
    <source>
        <dbReference type="Proteomes" id="UP000766570"/>
    </source>
</evidence>
<dbReference type="InterPro" id="IPR036388">
    <property type="entry name" value="WH-like_DNA-bd_sf"/>
</dbReference>
<keyword evidence="6" id="KW-0472">Membrane</keyword>
<dbReference type="InterPro" id="IPR027383">
    <property type="entry name" value="Znf_put"/>
</dbReference>
<evidence type="ECO:0000256" key="4">
    <source>
        <dbReference type="ARBA" id="ARBA00023125"/>
    </source>
</evidence>
<dbReference type="InterPro" id="IPR013324">
    <property type="entry name" value="RNA_pol_sigma_r3/r4-like"/>
</dbReference>
<dbReference type="NCBIfam" id="TIGR02937">
    <property type="entry name" value="sigma70-ECF"/>
    <property type="match status" value="1"/>
</dbReference>
<dbReference type="PANTHER" id="PTHR43133:SF8">
    <property type="entry name" value="RNA POLYMERASE SIGMA FACTOR HI_1459-RELATED"/>
    <property type="match status" value="1"/>
</dbReference>
<dbReference type="Pfam" id="PF04542">
    <property type="entry name" value="Sigma70_r2"/>
    <property type="match status" value="1"/>
</dbReference>
<evidence type="ECO:0000256" key="3">
    <source>
        <dbReference type="ARBA" id="ARBA00023082"/>
    </source>
</evidence>
<dbReference type="InterPro" id="IPR007627">
    <property type="entry name" value="RNA_pol_sigma70_r2"/>
</dbReference>
<keyword evidence="10" id="KW-1185">Reference proteome</keyword>
<feature type="transmembrane region" description="Helical" evidence="6">
    <location>
        <begin position="315"/>
        <end position="336"/>
    </location>
</feature>
<keyword evidence="6" id="KW-1133">Transmembrane helix</keyword>
<evidence type="ECO:0000256" key="2">
    <source>
        <dbReference type="ARBA" id="ARBA00023015"/>
    </source>
</evidence>
<evidence type="ECO:0000256" key="6">
    <source>
        <dbReference type="SAM" id="Phobius"/>
    </source>
</evidence>
<evidence type="ECO:0000256" key="5">
    <source>
        <dbReference type="ARBA" id="ARBA00023163"/>
    </source>
</evidence>